<accession>A0A8S5T1G2</accession>
<organism evidence="1">
    <name type="scientific">Siphoviridae sp. ctEeW6</name>
    <dbReference type="NCBI Taxonomy" id="2827816"/>
    <lineage>
        <taxon>Viruses</taxon>
        <taxon>Duplodnaviria</taxon>
        <taxon>Heunggongvirae</taxon>
        <taxon>Uroviricota</taxon>
        <taxon>Caudoviricetes</taxon>
    </lineage>
</organism>
<reference evidence="1" key="1">
    <citation type="journal article" date="2021" name="Proc. Natl. Acad. Sci. U.S.A.">
        <title>A Catalog of Tens of Thousands of Viruses from Human Metagenomes Reveals Hidden Associations with Chronic Diseases.</title>
        <authorList>
            <person name="Tisza M.J."/>
            <person name="Buck C.B."/>
        </authorList>
    </citation>
    <scope>NUCLEOTIDE SEQUENCE</scope>
    <source>
        <strain evidence="1">CtEeW6</strain>
    </source>
</reference>
<sequence length="55" mass="6104">MEIRYLTPTHNAQAGGIQDINEAQANVLILLKIAEKYAEEPQKTSKIPHKTTTKG</sequence>
<evidence type="ECO:0000313" key="1">
    <source>
        <dbReference type="EMBL" id="DAF57105.1"/>
    </source>
</evidence>
<protein>
    <submittedName>
        <fullName evidence="1">Uncharacterized protein</fullName>
    </submittedName>
</protein>
<proteinExistence type="predicted"/>
<dbReference type="EMBL" id="BK032728">
    <property type="protein sequence ID" value="DAF57105.1"/>
    <property type="molecule type" value="Genomic_DNA"/>
</dbReference>
<name>A0A8S5T1G2_9CAUD</name>